<dbReference type="InterPro" id="IPR050832">
    <property type="entry name" value="Bact_Acetyltransf"/>
</dbReference>
<organism evidence="4 5">
    <name type="scientific">Aureimonas jatrophae</name>
    <dbReference type="NCBI Taxonomy" id="1166073"/>
    <lineage>
        <taxon>Bacteria</taxon>
        <taxon>Pseudomonadati</taxon>
        <taxon>Pseudomonadota</taxon>
        <taxon>Alphaproteobacteria</taxon>
        <taxon>Hyphomicrobiales</taxon>
        <taxon>Aurantimonadaceae</taxon>
        <taxon>Aureimonas</taxon>
    </lineage>
</organism>
<dbReference type="STRING" id="1166073.SAMN05192530_11349"/>
<evidence type="ECO:0000256" key="2">
    <source>
        <dbReference type="ARBA" id="ARBA00023315"/>
    </source>
</evidence>
<dbReference type="Proteomes" id="UP000198793">
    <property type="component" value="Unassembled WGS sequence"/>
</dbReference>
<evidence type="ECO:0000313" key="5">
    <source>
        <dbReference type="Proteomes" id="UP000198793"/>
    </source>
</evidence>
<dbReference type="AlphaFoldDB" id="A0A1H0MCZ5"/>
<keyword evidence="4" id="KW-0689">Ribosomal protein</keyword>
<keyword evidence="1" id="KW-0808">Transferase</keyword>
<dbReference type="Gene3D" id="3.40.630.30">
    <property type="match status" value="1"/>
</dbReference>
<dbReference type="InterPro" id="IPR016181">
    <property type="entry name" value="Acyl_CoA_acyltransferase"/>
</dbReference>
<dbReference type="CDD" id="cd04301">
    <property type="entry name" value="NAT_SF"/>
    <property type="match status" value="1"/>
</dbReference>
<proteinExistence type="predicted"/>
<evidence type="ECO:0000313" key="4">
    <source>
        <dbReference type="EMBL" id="SDO78293.1"/>
    </source>
</evidence>
<dbReference type="PROSITE" id="PS51186">
    <property type="entry name" value="GNAT"/>
    <property type="match status" value="1"/>
</dbReference>
<keyword evidence="2" id="KW-0012">Acyltransferase</keyword>
<dbReference type="InterPro" id="IPR000182">
    <property type="entry name" value="GNAT_dom"/>
</dbReference>
<protein>
    <submittedName>
        <fullName evidence="4">Ribosomal protein S18 acetylase RimI</fullName>
    </submittedName>
</protein>
<accession>A0A1H0MCZ5</accession>
<dbReference type="EMBL" id="FNIT01000013">
    <property type="protein sequence ID" value="SDO78293.1"/>
    <property type="molecule type" value="Genomic_DNA"/>
</dbReference>
<keyword evidence="5" id="KW-1185">Reference proteome</keyword>
<keyword evidence="4" id="KW-0687">Ribonucleoprotein</keyword>
<dbReference type="GO" id="GO:0016747">
    <property type="term" value="F:acyltransferase activity, transferring groups other than amino-acyl groups"/>
    <property type="evidence" value="ECO:0007669"/>
    <property type="project" value="InterPro"/>
</dbReference>
<evidence type="ECO:0000256" key="1">
    <source>
        <dbReference type="ARBA" id="ARBA00022679"/>
    </source>
</evidence>
<gene>
    <name evidence="4" type="ORF">SAMN05192530_11349</name>
</gene>
<dbReference type="SUPFAM" id="SSF55729">
    <property type="entry name" value="Acyl-CoA N-acyltransferases (Nat)"/>
    <property type="match status" value="1"/>
</dbReference>
<evidence type="ECO:0000259" key="3">
    <source>
        <dbReference type="PROSITE" id="PS51186"/>
    </source>
</evidence>
<dbReference type="RefSeq" id="WP_244519733.1">
    <property type="nucleotide sequence ID" value="NZ_FNIT01000013.1"/>
</dbReference>
<dbReference type="PANTHER" id="PTHR43877">
    <property type="entry name" value="AMINOALKYLPHOSPHONATE N-ACETYLTRANSFERASE-RELATED-RELATED"/>
    <property type="match status" value="1"/>
</dbReference>
<name>A0A1H0MCZ5_9HYPH</name>
<reference evidence="4 5" key="1">
    <citation type="submission" date="2016-10" db="EMBL/GenBank/DDBJ databases">
        <authorList>
            <person name="de Groot N.N."/>
        </authorList>
    </citation>
    <scope>NUCLEOTIDE SEQUENCE [LARGE SCALE GENOMIC DNA]</scope>
    <source>
        <strain evidence="5">L7-484,KACC 16230,DSM 25025</strain>
    </source>
</reference>
<feature type="domain" description="N-acetyltransferase" evidence="3">
    <location>
        <begin position="4"/>
        <end position="165"/>
    </location>
</feature>
<dbReference type="Pfam" id="PF13673">
    <property type="entry name" value="Acetyltransf_10"/>
    <property type="match status" value="1"/>
</dbReference>
<sequence>MTPVFLRTAGKGDLAKVSDLLARTWHATYDAIYGADRVAEITRSWHSPTRLAAHLTRPSSEFVVADDGKQLLGMAYAATAASDGKLISLHQLYVLPDAEGRGIGQELLREVQNAFPDAERVRLEIELANARALRFFERNGFAVTGPAASAAETAGIDLVVMEKRL</sequence>
<dbReference type="GO" id="GO:0005840">
    <property type="term" value="C:ribosome"/>
    <property type="evidence" value="ECO:0007669"/>
    <property type="project" value="UniProtKB-KW"/>
</dbReference>
<dbReference type="PANTHER" id="PTHR43877:SF2">
    <property type="entry name" value="AMINOALKYLPHOSPHONATE N-ACETYLTRANSFERASE-RELATED"/>
    <property type="match status" value="1"/>
</dbReference>